<feature type="transmembrane region" description="Helical" evidence="1">
    <location>
        <begin position="86"/>
        <end position="112"/>
    </location>
</feature>
<name>A0A5B7EVV9_PORTR</name>
<evidence type="ECO:0000256" key="1">
    <source>
        <dbReference type="SAM" id="Phobius"/>
    </source>
</evidence>
<accession>A0A5B7EVV9</accession>
<evidence type="ECO:0000313" key="2">
    <source>
        <dbReference type="EMBL" id="MPC37575.1"/>
    </source>
</evidence>
<reference evidence="2 3" key="1">
    <citation type="submission" date="2019-05" db="EMBL/GenBank/DDBJ databases">
        <title>Another draft genome of Portunus trituberculatus and its Hox gene families provides insights of decapod evolution.</title>
        <authorList>
            <person name="Jeong J.-H."/>
            <person name="Song I."/>
            <person name="Kim S."/>
            <person name="Choi T."/>
            <person name="Kim D."/>
            <person name="Ryu S."/>
            <person name="Kim W."/>
        </authorList>
    </citation>
    <scope>NUCLEOTIDE SEQUENCE [LARGE SCALE GENOMIC DNA]</scope>
    <source>
        <tissue evidence="2">Muscle</tissue>
    </source>
</reference>
<sequence>MDRYLKCSFSPGHSSPSGLDSPVFPRGCSSSLLRSLLPSFLNLSSTTTSILVLFIPQFVSPLPSLRTFSLFFPQFFTSPGIRTFDGGFLCSCLIPGGSIIVWCLMFGILASVEARPVKVLFSGESGGVAGLQASGSDEAWQVRESAEPT</sequence>
<keyword evidence="1" id="KW-0472">Membrane</keyword>
<gene>
    <name evidence="2" type="ORF">E2C01_031061</name>
</gene>
<proteinExistence type="predicted"/>
<keyword evidence="1" id="KW-1133">Transmembrane helix</keyword>
<protein>
    <recommendedName>
        <fullName evidence="4">Transmembrane protein</fullName>
    </recommendedName>
</protein>
<organism evidence="2 3">
    <name type="scientific">Portunus trituberculatus</name>
    <name type="common">Swimming crab</name>
    <name type="synonym">Neptunus trituberculatus</name>
    <dbReference type="NCBI Taxonomy" id="210409"/>
    <lineage>
        <taxon>Eukaryota</taxon>
        <taxon>Metazoa</taxon>
        <taxon>Ecdysozoa</taxon>
        <taxon>Arthropoda</taxon>
        <taxon>Crustacea</taxon>
        <taxon>Multicrustacea</taxon>
        <taxon>Malacostraca</taxon>
        <taxon>Eumalacostraca</taxon>
        <taxon>Eucarida</taxon>
        <taxon>Decapoda</taxon>
        <taxon>Pleocyemata</taxon>
        <taxon>Brachyura</taxon>
        <taxon>Eubrachyura</taxon>
        <taxon>Portunoidea</taxon>
        <taxon>Portunidae</taxon>
        <taxon>Portuninae</taxon>
        <taxon>Portunus</taxon>
    </lineage>
</organism>
<keyword evidence="3" id="KW-1185">Reference proteome</keyword>
<dbReference type="AlphaFoldDB" id="A0A5B7EVV9"/>
<evidence type="ECO:0008006" key="4">
    <source>
        <dbReference type="Google" id="ProtNLM"/>
    </source>
</evidence>
<comment type="caution">
    <text evidence="2">The sequence shown here is derived from an EMBL/GenBank/DDBJ whole genome shotgun (WGS) entry which is preliminary data.</text>
</comment>
<dbReference type="Proteomes" id="UP000324222">
    <property type="component" value="Unassembled WGS sequence"/>
</dbReference>
<evidence type="ECO:0000313" key="3">
    <source>
        <dbReference type="Proteomes" id="UP000324222"/>
    </source>
</evidence>
<dbReference type="EMBL" id="VSRR010003822">
    <property type="protein sequence ID" value="MPC37575.1"/>
    <property type="molecule type" value="Genomic_DNA"/>
</dbReference>
<keyword evidence="1" id="KW-0812">Transmembrane</keyword>